<name>A0A3F3HDL0_9LACO</name>
<comment type="function">
    <text evidence="8 9">This protein is involved in the repair of mismatches in DNA. It is possible that it carries out the mismatch recognition step. This protein has a weak ATPase activity.</text>
</comment>
<evidence type="ECO:0000313" key="12">
    <source>
        <dbReference type="EMBL" id="GAP04049.1"/>
    </source>
</evidence>
<dbReference type="GO" id="GO:0140664">
    <property type="term" value="F:ATP-dependent DNA damage sensor activity"/>
    <property type="evidence" value="ECO:0007669"/>
    <property type="project" value="InterPro"/>
</dbReference>
<accession>A0A3F3HDL0</accession>
<dbReference type="Pfam" id="PF05190">
    <property type="entry name" value="MutS_IV"/>
    <property type="match status" value="1"/>
</dbReference>
<dbReference type="FunFam" id="3.40.1170.10:FF:000001">
    <property type="entry name" value="DNA mismatch repair protein MutS"/>
    <property type="match status" value="1"/>
</dbReference>
<proteinExistence type="inferred from homology"/>
<dbReference type="InterPro" id="IPR036187">
    <property type="entry name" value="DNA_mismatch_repair_MutS_sf"/>
</dbReference>
<dbReference type="PROSITE" id="PS00486">
    <property type="entry name" value="DNA_MISMATCH_REPAIR_2"/>
    <property type="match status" value="1"/>
</dbReference>
<dbReference type="PANTHER" id="PTHR11361">
    <property type="entry name" value="DNA MISMATCH REPAIR PROTEIN MUTS FAMILY MEMBER"/>
    <property type="match status" value="1"/>
</dbReference>
<dbReference type="InterPro" id="IPR017261">
    <property type="entry name" value="DNA_mismatch_repair_MutS/MSH"/>
</dbReference>
<dbReference type="RefSeq" id="WP_059393511.1">
    <property type="nucleotide sequence ID" value="NZ_DF968079.1"/>
</dbReference>
<evidence type="ECO:0000256" key="7">
    <source>
        <dbReference type="ARBA" id="ARBA00023204"/>
    </source>
</evidence>
<dbReference type="Pfam" id="PF05192">
    <property type="entry name" value="MutS_III"/>
    <property type="match status" value="1"/>
</dbReference>
<dbReference type="InterPro" id="IPR007860">
    <property type="entry name" value="DNA_mmatch_repair_MutS_con_dom"/>
</dbReference>
<evidence type="ECO:0000256" key="5">
    <source>
        <dbReference type="ARBA" id="ARBA00022840"/>
    </source>
</evidence>
<evidence type="ECO:0000256" key="3">
    <source>
        <dbReference type="ARBA" id="ARBA00022741"/>
    </source>
</evidence>
<evidence type="ECO:0000256" key="1">
    <source>
        <dbReference type="ARBA" id="ARBA00006271"/>
    </source>
</evidence>
<dbReference type="HAMAP" id="MF_00096">
    <property type="entry name" value="MutS"/>
    <property type="match status" value="1"/>
</dbReference>
<dbReference type="Gene3D" id="1.10.1420.10">
    <property type="match status" value="2"/>
</dbReference>
<dbReference type="SUPFAM" id="SSF53150">
    <property type="entry name" value="DNA repair protein MutS, domain II"/>
    <property type="match status" value="1"/>
</dbReference>
<dbReference type="Gene3D" id="3.40.50.300">
    <property type="entry name" value="P-loop containing nucleotide triphosphate hydrolases"/>
    <property type="match status" value="1"/>
</dbReference>
<dbReference type="GO" id="GO:0003684">
    <property type="term" value="F:damaged DNA binding"/>
    <property type="evidence" value="ECO:0007669"/>
    <property type="project" value="UniProtKB-UniRule"/>
</dbReference>
<evidence type="ECO:0000256" key="4">
    <source>
        <dbReference type="ARBA" id="ARBA00022763"/>
    </source>
</evidence>
<keyword evidence="5 9" id="KW-0067">ATP-binding</keyword>
<dbReference type="EMBL" id="DF968079">
    <property type="protein sequence ID" value="GAP04049.1"/>
    <property type="molecule type" value="Genomic_DNA"/>
</dbReference>
<evidence type="ECO:0000259" key="11">
    <source>
        <dbReference type="PROSITE" id="PS00486"/>
    </source>
</evidence>
<keyword evidence="6 9" id="KW-0238">DNA-binding</keyword>
<evidence type="ECO:0000256" key="8">
    <source>
        <dbReference type="ARBA" id="ARBA00024647"/>
    </source>
</evidence>
<dbReference type="InterPro" id="IPR007696">
    <property type="entry name" value="DNA_mismatch_repair_MutS_core"/>
</dbReference>
<dbReference type="NCBIfam" id="NF003810">
    <property type="entry name" value="PRK05399.1"/>
    <property type="match status" value="1"/>
</dbReference>
<dbReference type="GO" id="GO:0005829">
    <property type="term" value="C:cytosol"/>
    <property type="evidence" value="ECO:0007669"/>
    <property type="project" value="TreeGrafter"/>
</dbReference>
<dbReference type="Pfam" id="PF05188">
    <property type="entry name" value="MutS_II"/>
    <property type="match status" value="1"/>
</dbReference>
<dbReference type="GO" id="GO:0006298">
    <property type="term" value="P:mismatch repair"/>
    <property type="evidence" value="ECO:0007669"/>
    <property type="project" value="UniProtKB-UniRule"/>
</dbReference>
<dbReference type="PANTHER" id="PTHR11361:SF34">
    <property type="entry name" value="DNA MISMATCH REPAIR PROTEIN MSH1, MITOCHONDRIAL"/>
    <property type="match status" value="1"/>
</dbReference>
<evidence type="ECO:0000256" key="10">
    <source>
        <dbReference type="RuleBase" id="RU003756"/>
    </source>
</evidence>
<organism evidence="12">
    <name type="scientific">Fructobacillus tropaeoli</name>
    <dbReference type="NCBI Taxonomy" id="709323"/>
    <lineage>
        <taxon>Bacteria</taxon>
        <taxon>Bacillati</taxon>
        <taxon>Bacillota</taxon>
        <taxon>Bacilli</taxon>
        <taxon>Lactobacillales</taxon>
        <taxon>Lactobacillaceae</taxon>
        <taxon>Fructobacillus</taxon>
    </lineage>
</organism>
<protein>
    <recommendedName>
        <fullName evidence="2 9">DNA mismatch repair protein MutS</fullName>
    </recommendedName>
</protein>
<evidence type="ECO:0000256" key="6">
    <source>
        <dbReference type="ARBA" id="ARBA00023125"/>
    </source>
</evidence>
<dbReference type="FunFam" id="1.10.1420.10:FF:000001">
    <property type="entry name" value="DNA mismatch repair protein MutS"/>
    <property type="match status" value="1"/>
</dbReference>
<dbReference type="Gene3D" id="3.30.420.110">
    <property type="entry name" value="MutS, connector domain"/>
    <property type="match status" value="1"/>
</dbReference>
<dbReference type="SUPFAM" id="SSF52540">
    <property type="entry name" value="P-loop containing nucleoside triphosphate hydrolases"/>
    <property type="match status" value="1"/>
</dbReference>
<dbReference type="AlphaFoldDB" id="A0A3F3HDL0"/>
<dbReference type="STRING" id="709323.GCA_001047135_00592"/>
<sequence length="911" mass="99572">MATKEPTPMMVQYHQIKDQYPDAFVFYRMGDFYELFEDDAIKGAKILELTLTARNKNSAEPIPMAGIPHHAVSAYIDILVDAGHKVAIVEQMEDPATAKGMVKRDVVQLITPGTKLSSKNGDGKDNNFLAAVVATGSRPGDADQAAFALSYIDLSTGELKATGLMDESAVLDELGALEVKEVVLAKEGDFSTPALADAIGEKGLVVSYQGPVQPSATITYLTKDLKNTAKQTVTGLLLQYLFDTQKRSLDHIMPVQTYERQAYLVFNQVTRVNLDLVENARTKQKAGSLFALLDQTKTAMGGRLLKQWLIKPLKDLEKIQARQDAVAAFKDDFFTRGTVQEQLKYVYDLERLAAKAALGTINARDLVQLKRSLQAVPDMQAALKADHVNPILQAAGEEIDPLLDLASLIDQAIVPEPPISVRDGDLIKPGYDDLVDSYNQALADNQDWLAAYQKQEQEATGISTLKVKYNKNFGYFIEVTKVNLDKLEEGRYHRKQTLTNAERFTTPELKEHEDLIFAAQTKRFDREYDLFLAIRAKVKEEISRLQTLAQKIARLDVLAALADVAENRHFTKPAFKTDGDRALTIKQGRHPVIESLLGPGEYVANDVFFDEKTKIQLVTGPNMAGKSTYMRQVALIVVLAQMGSFVPADEAILPIFDQIFTRIGANDDLVNGRSTFMVEMAEANLALQGATSQSLILFDELGRGTATYDGMALAQAIIEYLDQNLHATTIFATHYHELTALAASHPAIQNVHVGAQLTDDGTLHFLHQVQPGAADRSYGIQVAALAGLPKSLLTNAESILKALEAQGAGQVEGVEETSSVNSNAAVTSTASQAETSASTGALPIGDGLAQDIPLFEIAPAKEMPAPVEVDSINPADQKALDELDRVNLNQLTPLAALNLIAKLQEMRQEND</sequence>
<dbReference type="SMART" id="SM00534">
    <property type="entry name" value="MUTSac"/>
    <property type="match status" value="1"/>
</dbReference>
<evidence type="ECO:0000256" key="2">
    <source>
        <dbReference type="ARBA" id="ARBA00021982"/>
    </source>
</evidence>
<dbReference type="PIRSF" id="PIRSF037677">
    <property type="entry name" value="DNA_mis_repair_Msh6"/>
    <property type="match status" value="1"/>
</dbReference>
<dbReference type="InterPro" id="IPR027417">
    <property type="entry name" value="P-loop_NTPase"/>
</dbReference>
<dbReference type="NCBIfam" id="TIGR01070">
    <property type="entry name" value="mutS1"/>
    <property type="match status" value="1"/>
</dbReference>
<dbReference type="SMART" id="SM00533">
    <property type="entry name" value="MUTSd"/>
    <property type="match status" value="1"/>
</dbReference>
<gene>
    <name evidence="9" type="primary">mutS</name>
    <name evidence="12" type="ORF">FTRO_0022200</name>
</gene>
<dbReference type="Proteomes" id="UP000064514">
    <property type="component" value="Unassembled WGS sequence"/>
</dbReference>
<keyword evidence="3 9" id="KW-0547">Nucleotide-binding</keyword>
<dbReference type="SUPFAM" id="SSF55271">
    <property type="entry name" value="DNA repair protein MutS, domain I"/>
    <property type="match status" value="1"/>
</dbReference>
<dbReference type="InterPro" id="IPR045076">
    <property type="entry name" value="MutS"/>
</dbReference>
<dbReference type="FunFam" id="3.40.50.300:FF:000870">
    <property type="entry name" value="MutS protein homolog 4"/>
    <property type="match status" value="1"/>
</dbReference>
<dbReference type="InterPro" id="IPR005748">
    <property type="entry name" value="DNA_mismatch_repair_MutS"/>
</dbReference>
<dbReference type="Pfam" id="PF01624">
    <property type="entry name" value="MutS_I"/>
    <property type="match status" value="1"/>
</dbReference>
<feature type="binding site" evidence="9">
    <location>
        <begin position="620"/>
        <end position="627"/>
    </location>
    <ligand>
        <name>ATP</name>
        <dbReference type="ChEBI" id="CHEBI:30616"/>
    </ligand>
</feature>
<dbReference type="InterPro" id="IPR000432">
    <property type="entry name" value="DNA_mismatch_repair_MutS_C"/>
</dbReference>
<comment type="similarity">
    <text evidence="1 9 10">Belongs to the DNA mismatch repair MutS family.</text>
</comment>
<dbReference type="InterPro" id="IPR016151">
    <property type="entry name" value="DNA_mismatch_repair_MutS_N"/>
</dbReference>
<reference evidence="12" key="1">
    <citation type="journal article" date="2015" name="BMC Genomics">
        <title>Comparative genomics of Fructobacillus spp. and Leuconostoc spp. reveals niche-specific evolution of Fructobacillus spp.</title>
        <authorList>
            <person name="Endo A."/>
            <person name="Tanizawa Y."/>
            <person name="Tanaka N."/>
            <person name="Maeno S."/>
            <person name="Kumar H."/>
            <person name="Shiwa Y."/>
            <person name="Okada S."/>
            <person name="Yoshikawa H."/>
            <person name="Dicks L."/>
            <person name="Nakagawa J."/>
            <person name="Arita M."/>
        </authorList>
    </citation>
    <scope>NUCLEOTIDE SEQUENCE [LARGE SCALE GENOMIC DNA]</scope>
    <source>
        <strain evidence="12">F214-1</strain>
    </source>
</reference>
<dbReference type="SUPFAM" id="SSF48334">
    <property type="entry name" value="DNA repair protein MutS, domain III"/>
    <property type="match status" value="1"/>
</dbReference>
<dbReference type="Gene3D" id="3.40.1170.10">
    <property type="entry name" value="DNA repair protein MutS, domain I"/>
    <property type="match status" value="1"/>
</dbReference>
<evidence type="ECO:0000256" key="9">
    <source>
        <dbReference type="HAMAP-Rule" id="MF_00096"/>
    </source>
</evidence>
<keyword evidence="7 9" id="KW-0234">DNA repair</keyword>
<dbReference type="InterPro" id="IPR036678">
    <property type="entry name" value="MutS_con_dom_sf"/>
</dbReference>
<dbReference type="InterPro" id="IPR007861">
    <property type="entry name" value="DNA_mismatch_repair_MutS_clamp"/>
</dbReference>
<dbReference type="InterPro" id="IPR007695">
    <property type="entry name" value="DNA_mismatch_repair_MutS-lik_N"/>
</dbReference>
<dbReference type="GO" id="GO:0030983">
    <property type="term" value="F:mismatched DNA binding"/>
    <property type="evidence" value="ECO:0007669"/>
    <property type="project" value="InterPro"/>
</dbReference>
<keyword evidence="4 9" id="KW-0227">DNA damage</keyword>
<feature type="domain" description="DNA mismatch repair proteins mutS family" evidence="11">
    <location>
        <begin position="694"/>
        <end position="710"/>
    </location>
</feature>
<dbReference type="Pfam" id="PF00488">
    <property type="entry name" value="MutS_V"/>
    <property type="match status" value="1"/>
</dbReference>
<dbReference type="GO" id="GO:0005524">
    <property type="term" value="F:ATP binding"/>
    <property type="evidence" value="ECO:0007669"/>
    <property type="project" value="UniProtKB-UniRule"/>
</dbReference>